<reference evidence="1 2" key="1">
    <citation type="submission" date="2017-05" db="EMBL/GenBank/DDBJ databases">
        <title>Genome of Polynucleobacter sp. MWH-Feld-100.</title>
        <authorList>
            <person name="Hahn M.W."/>
        </authorList>
    </citation>
    <scope>NUCLEOTIDE SEQUENCE [LARGE SCALE GENOMIC DNA]</scope>
    <source>
        <strain evidence="1 2">MWH-Feld-100</strain>
    </source>
</reference>
<evidence type="ECO:0000313" key="2">
    <source>
        <dbReference type="Proteomes" id="UP000197528"/>
    </source>
</evidence>
<sequence length="132" mass="13143">MLSAKENSLHTQSQFNFGVCLIPIFCSLGLQGCIAPLAAVGASGTTAASTTGSAVATAAVSSPATAASLASTAATGKSPLEHAASAATKKECSFFNPLSGQPICMEISVPKVTDNSTPLLGPADQSMEVVKQ</sequence>
<dbReference type="EMBL" id="NGUP01000004">
    <property type="protein sequence ID" value="OWS69079.1"/>
    <property type="molecule type" value="Genomic_DNA"/>
</dbReference>
<name>A0A254PRF0_9BURK</name>
<dbReference type="RefSeq" id="WP_088525958.1">
    <property type="nucleotide sequence ID" value="NZ_NGUP01000004.1"/>
</dbReference>
<dbReference type="PROSITE" id="PS51257">
    <property type="entry name" value="PROKAR_LIPOPROTEIN"/>
    <property type="match status" value="1"/>
</dbReference>
<keyword evidence="2" id="KW-1185">Reference proteome</keyword>
<organism evidence="1 2">
    <name type="scientific">Polynucleobacter campilacus</name>
    <dbReference type="NCBI Taxonomy" id="1743163"/>
    <lineage>
        <taxon>Bacteria</taxon>
        <taxon>Pseudomonadati</taxon>
        <taxon>Pseudomonadota</taxon>
        <taxon>Betaproteobacteria</taxon>
        <taxon>Burkholderiales</taxon>
        <taxon>Burkholderiaceae</taxon>
        <taxon>Polynucleobacter</taxon>
    </lineage>
</organism>
<protein>
    <submittedName>
        <fullName evidence="1">Uncharacterized protein</fullName>
    </submittedName>
</protein>
<proteinExistence type="predicted"/>
<dbReference type="Proteomes" id="UP000197528">
    <property type="component" value="Unassembled WGS sequence"/>
</dbReference>
<comment type="caution">
    <text evidence="1">The sequence shown here is derived from an EMBL/GenBank/DDBJ whole genome shotgun (WGS) entry which is preliminary data.</text>
</comment>
<gene>
    <name evidence="1" type="ORF">CBI31_08365</name>
</gene>
<dbReference type="AlphaFoldDB" id="A0A254PRF0"/>
<accession>A0A254PRF0</accession>
<evidence type="ECO:0000313" key="1">
    <source>
        <dbReference type="EMBL" id="OWS69079.1"/>
    </source>
</evidence>
<dbReference type="OrthoDB" id="9135853at2"/>